<evidence type="ECO:0000256" key="6">
    <source>
        <dbReference type="ARBA" id="ARBA00022840"/>
    </source>
</evidence>
<dbReference type="SUPFAM" id="SSF55874">
    <property type="entry name" value="ATPase domain of HSP90 chaperone/DNA topoisomerase II/histidine kinase"/>
    <property type="match status" value="1"/>
</dbReference>
<dbReference type="PANTHER" id="PTHR43065:SF46">
    <property type="entry name" value="C4-DICARBOXYLATE TRANSPORT SENSOR PROTEIN DCTB"/>
    <property type="match status" value="1"/>
</dbReference>
<keyword evidence="4" id="KW-0547">Nucleotide-binding</keyword>
<dbReference type="GO" id="GO:0004673">
    <property type="term" value="F:protein histidine kinase activity"/>
    <property type="evidence" value="ECO:0007669"/>
    <property type="project" value="UniProtKB-EC"/>
</dbReference>
<evidence type="ECO:0000256" key="8">
    <source>
        <dbReference type="SAM" id="Coils"/>
    </source>
</evidence>
<dbReference type="GO" id="GO:0000160">
    <property type="term" value="P:phosphorelay signal transduction system"/>
    <property type="evidence" value="ECO:0007669"/>
    <property type="project" value="UniProtKB-KW"/>
</dbReference>
<organism evidence="11 12">
    <name type="scientific">Neobacillus niacini</name>
    <dbReference type="NCBI Taxonomy" id="86668"/>
    <lineage>
        <taxon>Bacteria</taxon>
        <taxon>Bacillati</taxon>
        <taxon>Bacillota</taxon>
        <taxon>Bacilli</taxon>
        <taxon>Bacillales</taxon>
        <taxon>Bacillaceae</taxon>
        <taxon>Neobacillus</taxon>
    </lineage>
</organism>
<accession>A0A852T899</accession>
<reference evidence="12" key="1">
    <citation type="submission" date="2020-07" db="EMBL/GenBank/DDBJ databases">
        <authorList>
            <person name="Partida-Martinez L."/>
            <person name="Huntemann M."/>
            <person name="Clum A."/>
            <person name="Wang J."/>
            <person name="Palaniappan K."/>
            <person name="Ritter S."/>
            <person name="Chen I.-M."/>
            <person name="Stamatis D."/>
            <person name="Reddy T."/>
            <person name="O'Malley R."/>
            <person name="Daum C."/>
            <person name="Shapiro N."/>
            <person name="Ivanova N."/>
            <person name="Kyrpides N."/>
            <person name="Woyke T."/>
        </authorList>
    </citation>
    <scope>NUCLEOTIDE SEQUENCE [LARGE SCALE GENOMIC DNA]</scope>
    <source>
        <strain evidence="12">AT2.8</strain>
    </source>
</reference>
<evidence type="ECO:0000313" key="12">
    <source>
        <dbReference type="Proteomes" id="UP000548423"/>
    </source>
</evidence>
<dbReference type="EC" id="2.7.13.3" evidence="2"/>
<evidence type="ECO:0000259" key="10">
    <source>
        <dbReference type="PROSITE" id="PS50109"/>
    </source>
</evidence>
<keyword evidence="8" id="KW-0175">Coiled coil</keyword>
<dbReference type="PANTHER" id="PTHR43065">
    <property type="entry name" value="SENSOR HISTIDINE KINASE"/>
    <property type="match status" value="1"/>
</dbReference>
<dbReference type="Gene3D" id="3.30.565.10">
    <property type="entry name" value="Histidine kinase-like ATPase, C-terminal domain"/>
    <property type="match status" value="1"/>
</dbReference>
<dbReference type="InterPro" id="IPR004358">
    <property type="entry name" value="Sig_transdc_His_kin-like_C"/>
</dbReference>
<feature type="coiled-coil region" evidence="8">
    <location>
        <begin position="30"/>
        <end position="64"/>
    </location>
</feature>
<dbReference type="GO" id="GO:0005524">
    <property type="term" value="F:ATP binding"/>
    <property type="evidence" value="ECO:0007669"/>
    <property type="project" value="UniProtKB-KW"/>
</dbReference>
<protein>
    <recommendedName>
        <fullName evidence="2">histidine kinase</fullName>
        <ecNumber evidence="2">2.7.13.3</ecNumber>
    </recommendedName>
</protein>
<dbReference type="AlphaFoldDB" id="A0A852T899"/>
<dbReference type="Gene3D" id="1.10.287.130">
    <property type="match status" value="1"/>
</dbReference>
<proteinExistence type="predicted"/>
<sequence length="308" mass="35253">MLGTYITILSVGLLFIAFVISYILFRHVVLKKQKENEENYREMAEKYEVAVRNLESRVAEEAAKNRQKDHFLLHHSRFVSMGEMISSIGYQWQPPLNSLSLLIQDVREALQFGEINDHYIDTFTKEGMIEINYMSRTINDFRKFYQPTKQKCTFSISDCIEKALSICSYSLKIHDIHVEFEYREEHMAYGFPNEYSQAVLTLLTNARYAFITNKVNKRILAIKISTEGSCIVVDFTDNAGVIEPLMLSRVFEPDLTTRNSDTTGIGLYMTKIMIENMDGSVTVKNTGEGAQFRLSVPKAASMDIPSPA</sequence>
<keyword evidence="9" id="KW-0812">Transmembrane</keyword>
<dbReference type="InterPro" id="IPR036890">
    <property type="entry name" value="HATPase_C_sf"/>
</dbReference>
<keyword evidence="9" id="KW-0472">Membrane</keyword>
<dbReference type="PRINTS" id="PR00344">
    <property type="entry name" value="BCTRLSENSOR"/>
</dbReference>
<keyword evidence="9" id="KW-1133">Transmembrane helix</keyword>
<dbReference type="InterPro" id="IPR003594">
    <property type="entry name" value="HATPase_dom"/>
</dbReference>
<keyword evidence="7" id="KW-0902">Two-component regulatory system</keyword>
<evidence type="ECO:0000256" key="2">
    <source>
        <dbReference type="ARBA" id="ARBA00012438"/>
    </source>
</evidence>
<keyword evidence="5 11" id="KW-0418">Kinase</keyword>
<dbReference type="SMART" id="SM00387">
    <property type="entry name" value="HATPase_c"/>
    <property type="match status" value="1"/>
</dbReference>
<feature type="transmembrane region" description="Helical" evidence="9">
    <location>
        <begin position="6"/>
        <end position="25"/>
    </location>
</feature>
<keyword evidence="3" id="KW-0808">Transferase</keyword>
<dbReference type="EMBL" id="JACCBX010000002">
    <property type="protein sequence ID" value="NYE04045.1"/>
    <property type="molecule type" value="Genomic_DNA"/>
</dbReference>
<dbReference type="InterPro" id="IPR005467">
    <property type="entry name" value="His_kinase_dom"/>
</dbReference>
<comment type="caution">
    <text evidence="11">The sequence shown here is derived from an EMBL/GenBank/DDBJ whole genome shotgun (WGS) entry which is preliminary data.</text>
</comment>
<gene>
    <name evidence="11" type="ORF">F4694_000789</name>
</gene>
<evidence type="ECO:0000256" key="5">
    <source>
        <dbReference type="ARBA" id="ARBA00022777"/>
    </source>
</evidence>
<feature type="domain" description="Histidine kinase" evidence="10">
    <location>
        <begin position="87"/>
        <end position="300"/>
    </location>
</feature>
<dbReference type="PROSITE" id="PS50109">
    <property type="entry name" value="HIS_KIN"/>
    <property type="match status" value="1"/>
</dbReference>
<dbReference type="Pfam" id="PF02518">
    <property type="entry name" value="HATPase_c"/>
    <property type="match status" value="1"/>
</dbReference>
<evidence type="ECO:0000256" key="7">
    <source>
        <dbReference type="ARBA" id="ARBA00023012"/>
    </source>
</evidence>
<evidence type="ECO:0000256" key="9">
    <source>
        <dbReference type="SAM" id="Phobius"/>
    </source>
</evidence>
<evidence type="ECO:0000313" key="11">
    <source>
        <dbReference type="EMBL" id="NYE04045.1"/>
    </source>
</evidence>
<reference evidence="12" key="2">
    <citation type="submission" date="2020-08" db="EMBL/GenBank/DDBJ databases">
        <title>The Agave Microbiome: Exploring the role of microbial communities in plant adaptations to desert environments.</title>
        <authorList>
            <person name="Partida-Martinez L.P."/>
        </authorList>
    </citation>
    <scope>NUCLEOTIDE SEQUENCE [LARGE SCALE GENOMIC DNA]</scope>
    <source>
        <strain evidence="12">AT2.8</strain>
    </source>
</reference>
<evidence type="ECO:0000256" key="4">
    <source>
        <dbReference type="ARBA" id="ARBA00022741"/>
    </source>
</evidence>
<name>A0A852T899_9BACI</name>
<keyword evidence="6" id="KW-0067">ATP-binding</keyword>
<evidence type="ECO:0000256" key="3">
    <source>
        <dbReference type="ARBA" id="ARBA00022679"/>
    </source>
</evidence>
<comment type="catalytic activity">
    <reaction evidence="1">
        <text>ATP + protein L-histidine = ADP + protein N-phospho-L-histidine.</text>
        <dbReference type="EC" id="2.7.13.3"/>
    </reaction>
</comment>
<evidence type="ECO:0000256" key="1">
    <source>
        <dbReference type="ARBA" id="ARBA00000085"/>
    </source>
</evidence>
<dbReference type="Proteomes" id="UP000548423">
    <property type="component" value="Unassembled WGS sequence"/>
</dbReference>